<evidence type="ECO:0000313" key="1">
    <source>
        <dbReference type="EMBL" id="TLS50987.1"/>
    </source>
</evidence>
<accession>A0A5R9G3N8</accession>
<dbReference type="EMBL" id="VCIW01000012">
    <property type="protein sequence ID" value="TLS50987.1"/>
    <property type="molecule type" value="Genomic_DNA"/>
</dbReference>
<dbReference type="OrthoDB" id="2889017at2"/>
<keyword evidence="2" id="KW-1185">Reference proteome</keyword>
<organism evidence="1 2">
    <name type="scientific">Paenibacillus antri</name>
    <dbReference type="NCBI Taxonomy" id="2582848"/>
    <lineage>
        <taxon>Bacteria</taxon>
        <taxon>Bacillati</taxon>
        <taxon>Bacillota</taxon>
        <taxon>Bacilli</taxon>
        <taxon>Bacillales</taxon>
        <taxon>Paenibacillaceae</taxon>
        <taxon>Paenibacillus</taxon>
    </lineage>
</organism>
<protein>
    <submittedName>
        <fullName evidence="1">Uncharacterized protein</fullName>
    </submittedName>
</protein>
<evidence type="ECO:0000313" key="2">
    <source>
        <dbReference type="Proteomes" id="UP000309676"/>
    </source>
</evidence>
<reference evidence="1 2" key="1">
    <citation type="submission" date="2019-05" db="EMBL/GenBank/DDBJ databases">
        <authorList>
            <person name="Narsing Rao M.P."/>
            <person name="Li W.J."/>
        </authorList>
    </citation>
    <scope>NUCLEOTIDE SEQUENCE [LARGE SCALE GENOMIC DNA]</scope>
    <source>
        <strain evidence="1 2">SYSU_K30003</strain>
    </source>
</reference>
<dbReference type="AlphaFoldDB" id="A0A5R9G3N8"/>
<proteinExistence type="predicted"/>
<sequence length="100" mass="11732">MSMEDLLKELKGENAPQEDPNFVSLEQLFNEKFLRGHSSFASFEEFLTKGNFQARTHEEIKNIEGELFDRYIARETDFRDWKQMLEAAKKEHEASKGKTS</sequence>
<comment type="caution">
    <text evidence="1">The sequence shown here is derived from an EMBL/GenBank/DDBJ whole genome shotgun (WGS) entry which is preliminary data.</text>
</comment>
<dbReference type="RefSeq" id="WP_138195673.1">
    <property type="nucleotide sequence ID" value="NZ_VCIW01000012.1"/>
</dbReference>
<dbReference type="Proteomes" id="UP000309676">
    <property type="component" value="Unassembled WGS sequence"/>
</dbReference>
<name>A0A5R9G3N8_9BACL</name>
<gene>
    <name evidence="1" type="ORF">FE782_17485</name>
</gene>